<protein>
    <submittedName>
        <fullName evidence="1">Uncharacterized protein</fullName>
    </submittedName>
</protein>
<comment type="caution">
    <text evidence="1">The sequence shown here is derived from an EMBL/GenBank/DDBJ whole genome shotgun (WGS) entry which is preliminary data.</text>
</comment>
<reference evidence="1 2" key="1">
    <citation type="journal article" date="2019" name="Int. J. Syst. Evol. Microbiol.">
        <title>The Global Catalogue of Microorganisms (GCM) 10K type strain sequencing project: providing services to taxonomists for standard genome sequencing and annotation.</title>
        <authorList>
            <consortium name="The Broad Institute Genomics Platform"/>
            <consortium name="The Broad Institute Genome Sequencing Center for Infectious Disease"/>
            <person name="Wu L."/>
            <person name="Ma J."/>
        </authorList>
    </citation>
    <scope>NUCLEOTIDE SEQUENCE [LARGE SCALE GENOMIC DNA]</scope>
    <source>
        <strain evidence="1 2">JCM 15592</strain>
    </source>
</reference>
<gene>
    <name evidence="1" type="ORF">GCM10009811_32740</name>
</gene>
<dbReference type="RefSeq" id="WP_344088040.1">
    <property type="nucleotide sequence ID" value="NZ_BAAAPO010000053.1"/>
</dbReference>
<evidence type="ECO:0000313" key="1">
    <source>
        <dbReference type="EMBL" id="GAA1806655.1"/>
    </source>
</evidence>
<dbReference type="EMBL" id="BAAAPO010000053">
    <property type="protein sequence ID" value="GAA1806655.1"/>
    <property type="molecule type" value="Genomic_DNA"/>
</dbReference>
<dbReference type="Proteomes" id="UP001499938">
    <property type="component" value="Unassembled WGS sequence"/>
</dbReference>
<dbReference type="SUPFAM" id="SSF54197">
    <property type="entry name" value="HIT-like"/>
    <property type="match status" value="1"/>
</dbReference>
<accession>A0ABN2M218</accession>
<dbReference type="InterPro" id="IPR036265">
    <property type="entry name" value="HIT-like_sf"/>
</dbReference>
<organism evidence="1 2">
    <name type="scientific">Nostocoides veronense</name>
    <dbReference type="NCBI Taxonomy" id="330836"/>
    <lineage>
        <taxon>Bacteria</taxon>
        <taxon>Bacillati</taxon>
        <taxon>Actinomycetota</taxon>
        <taxon>Actinomycetes</taxon>
        <taxon>Micrococcales</taxon>
        <taxon>Intrasporangiaceae</taxon>
        <taxon>Nostocoides</taxon>
    </lineage>
</organism>
<keyword evidence="2" id="KW-1185">Reference proteome</keyword>
<name>A0ABN2M218_9MICO</name>
<proteinExistence type="predicted"/>
<evidence type="ECO:0000313" key="2">
    <source>
        <dbReference type="Proteomes" id="UP001499938"/>
    </source>
</evidence>
<sequence length="209" mass="22701">MPESIEDFHARALAAQEAAGGHLPLPEDGYTTWAAFPFDGDLTVKALAPLADEEAAREGDNPAECHCAPSTPASPDWPVRWRDEHWLVKQAPPSGSPAIFVLEPLEHLDMHELSRDRAAEYGVLSVALVQAIEALPSVGRCHIGRWGDGGAHGHVWFIARPTRMPQLRGTFNTLWDDLLPPIPQDVWREHAGAVIAHLVATVGGEGVDD</sequence>